<gene>
    <name evidence="2" type="ORF">MELLADRAFT_114130</name>
</gene>
<dbReference type="KEGG" id="mlr:MELLADRAFT_114130"/>
<dbReference type="Proteomes" id="UP000001072">
    <property type="component" value="Unassembled WGS sequence"/>
</dbReference>
<dbReference type="RefSeq" id="XP_007418999.1">
    <property type="nucleotide sequence ID" value="XM_007418937.1"/>
</dbReference>
<protein>
    <submittedName>
        <fullName evidence="2">Uncharacterized protein</fullName>
    </submittedName>
</protein>
<dbReference type="GeneID" id="18925224"/>
<dbReference type="OrthoDB" id="10388529at2759"/>
<reference evidence="3" key="1">
    <citation type="journal article" date="2011" name="Proc. Natl. Acad. Sci. U.S.A.">
        <title>Obligate biotrophy features unraveled by the genomic analysis of rust fungi.</title>
        <authorList>
            <person name="Duplessis S."/>
            <person name="Cuomo C.A."/>
            <person name="Lin Y.-C."/>
            <person name="Aerts A."/>
            <person name="Tisserant E."/>
            <person name="Veneault-Fourrey C."/>
            <person name="Joly D.L."/>
            <person name="Hacquard S."/>
            <person name="Amselem J."/>
            <person name="Cantarel B.L."/>
            <person name="Chiu R."/>
            <person name="Coutinho P.M."/>
            <person name="Feau N."/>
            <person name="Field M."/>
            <person name="Frey P."/>
            <person name="Gelhaye E."/>
            <person name="Goldberg J."/>
            <person name="Grabherr M.G."/>
            <person name="Kodira C.D."/>
            <person name="Kohler A."/>
            <person name="Kuees U."/>
            <person name="Lindquist E.A."/>
            <person name="Lucas S.M."/>
            <person name="Mago R."/>
            <person name="Mauceli E."/>
            <person name="Morin E."/>
            <person name="Murat C."/>
            <person name="Pangilinan J.L."/>
            <person name="Park R."/>
            <person name="Pearson M."/>
            <person name="Quesneville H."/>
            <person name="Rouhier N."/>
            <person name="Sakthikumar S."/>
            <person name="Salamov A.A."/>
            <person name="Schmutz J."/>
            <person name="Selles B."/>
            <person name="Shapiro H."/>
            <person name="Tanguay P."/>
            <person name="Tuskan G.A."/>
            <person name="Henrissat B."/>
            <person name="Van de Peer Y."/>
            <person name="Rouze P."/>
            <person name="Ellis J.G."/>
            <person name="Dodds P.N."/>
            <person name="Schein J.E."/>
            <person name="Zhong S."/>
            <person name="Hamelin R.C."/>
            <person name="Grigoriev I.V."/>
            <person name="Szabo L.J."/>
            <person name="Martin F."/>
        </authorList>
    </citation>
    <scope>NUCLEOTIDE SEQUENCE [LARGE SCALE GENOMIC DNA]</scope>
    <source>
        <strain evidence="3">98AG31 / pathotype 3-4-7</strain>
    </source>
</reference>
<dbReference type="VEuPathDB" id="FungiDB:MELLADRAFT_114130"/>
<evidence type="ECO:0000313" key="3">
    <source>
        <dbReference type="Proteomes" id="UP000001072"/>
    </source>
</evidence>
<feature type="region of interest" description="Disordered" evidence="1">
    <location>
        <begin position="21"/>
        <end position="43"/>
    </location>
</feature>
<proteinExistence type="predicted"/>
<accession>F4SC97</accession>
<feature type="compositionally biased region" description="Gly residues" evidence="1">
    <location>
        <begin position="256"/>
        <end position="266"/>
    </location>
</feature>
<dbReference type="HOGENOM" id="CLU_098010_0_0_1"/>
<feature type="region of interest" description="Disordered" evidence="1">
    <location>
        <begin position="141"/>
        <end position="274"/>
    </location>
</feature>
<feature type="compositionally biased region" description="Basic residues" evidence="1">
    <location>
        <begin position="192"/>
        <end position="201"/>
    </location>
</feature>
<evidence type="ECO:0000313" key="2">
    <source>
        <dbReference type="EMBL" id="EGF97722.1"/>
    </source>
</evidence>
<dbReference type="AlphaFoldDB" id="F4SC97"/>
<dbReference type="EMBL" id="GL883203">
    <property type="protein sequence ID" value="EGF97722.1"/>
    <property type="molecule type" value="Genomic_DNA"/>
</dbReference>
<sequence>MSDLHTSIPLTVFDQTFARADKDEHNRNHNSTSSKNKTNKGLNAPSEYRLTFGEWSECMSLFRRYLSKYYGQKPLAKRLQLHIENVKSIKRSTECWMTALRYDILVREQVFVKREGKTRMKDIGTRMAQYENQAKDKSLRLGEANCRDTNPYAEGGRFESRHPETGAFMHHKPQQPYGSRSHSGPNQESQPLKRKRGRRGGHNTPQQPMGPRPTNGQQSQHTGHHPLPPNPTLYQNQLPLPAATPMANNRFPSRGSRGGWRGGRGGYHNQRNDG</sequence>
<feature type="compositionally biased region" description="Polar residues" evidence="1">
    <location>
        <begin position="176"/>
        <end position="190"/>
    </location>
</feature>
<name>F4SC97_MELLP</name>
<feature type="compositionally biased region" description="Low complexity" evidence="1">
    <location>
        <begin position="30"/>
        <end position="40"/>
    </location>
</feature>
<keyword evidence="3" id="KW-1185">Reference proteome</keyword>
<evidence type="ECO:0000256" key="1">
    <source>
        <dbReference type="SAM" id="MobiDB-lite"/>
    </source>
</evidence>
<dbReference type="InParanoid" id="F4SC97"/>
<organism evidence="3">
    <name type="scientific">Melampsora larici-populina (strain 98AG31 / pathotype 3-4-7)</name>
    <name type="common">Poplar leaf rust fungus</name>
    <dbReference type="NCBI Taxonomy" id="747676"/>
    <lineage>
        <taxon>Eukaryota</taxon>
        <taxon>Fungi</taxon>
        <taxon>Dikarya</taxon>
        <taxon>Basidiomycota</taxon>
        <taxon>Pucciniomycotina</taxon>
        <taxon>Pucciniomycetes</taxon>
        <taxon>Pucciniales</taxon>
        <taxon>Melampsoraceae</taxon>
        <taxon>Melampsora</taxon>
    </lineage>
</organism>